<proteinExistence type="inferred from homology"/>
<keyword evidence="13" id="KW-1133">Transmembrane helix</keyword>
<gene>
    <name evidence="14" type="ORF">BT96DRAFT_957109</name>
</gene>
<dbReference type="GO" id="GO:0004571">
    <property type="term" value="F:mannosyl-oligosaccharide 1,2-alpha-mannosidase activity"/>
    <property type="evidence" value="ECO:0007669"/>
    <property type="project" value="UniProtKB-EC"/>
</dbReference>
<dbReference type="Proteomes" id="UP000799118">
    <property type="component" value="Unassembled WGS sequence"/>
</dbReference>
<name>A0A6A4HPG6_9AGAR</name>
<keyword evidence="13" id="KW-0812">Transmembrane</keyword>
<reference evidence="14" key="1">
    <citation type="journal article" date="2019" name="Environ. Microbiol.">
        <title>Fungal ecological strategies reflected in gene transcription - a case study of two litter decomposers.</title>
        <authorList>
            <person name="Barbi F."/>
            <person name="Kohler A."/>
            <person name="Barry K."/>
            <person name="Baskaran P."/>
            <person name="Daum C."/>
            <person name="Fauchery L."/>
            <person name="Ihrmark K."/>
            <person name="Kuo A."/>
            <person name="LaButti K."/>
            <person name="Lipzen A."/>
            <person name="Morin E."/>
            <person name="Grigoriev I.V."/>
            <person name="Henrissat B."/>
            <person name="Lindahl B."/>
            <person name="Martin F."/>
        </authorList>
    </citation>
    <scope>NUCLEOTIDE SEQUENCE</scope>
    <source>
        <strain evidence="14">JB14</strain>
    </source>
</reference>
<dbReference type="InterPro" id="IPR050749">
    <property type="entry name" value="Glycosyl_Hydrolase_47"/>
</dbReference>
<evidence type="ECO:0000256" key="12">
    <source>
        <dbReference type="RuleBase" id="RU361193"/>
    </source>
</evidence>
<feature type="binding site" evidence="10">
    <location>
        <position position="585"/>
    </location>
    <ligand>
        <name>Ca(2+)</name>
        <dbReference type="ChEBI" id="CHEBI:29108"/>
    </ligand>
</feature>
<dbReference type="GO" id="GO:0005783">
    <property type="term" value="C:endoplasmic reticulum"/>
    <property type="evidence" value="ECO:0007669"/>
    <property type="project" value="TreeGrafter"/>
</dbReference>
<protein>
    <recommendedName>
        <fullName evidence="12">alpha-1,2-Mannosidase</fullName>
        <ecNumber evidence="12">3.2.1.-</ecNumber>
    </recommendedName>
</protein>
<comment type="cofactor">
    <cofactor evidence="1 10">
        <name>Ca(2+)</name>
        <dbReference type="ChEBI" id="CHEBI:29108"/>
    </cofactor>
</comment>
<keyword evidence="5 12" id="KW-0378">Hydrolase</keyword>
<dbReference type="InterPro" id="IPR036026">
    <property type="entry name" value="Seven-hairpin_glycosidases"/>
</dbReference>
<evidence type="ECO:0000256" key="10">
    <source>
        <dbReference type="PIRSR" id="PIRSR601382-2"/>
    </source>
</evidence>
<dbReference type="SUPFAM" id="SSF48225">
    <property type="entry name" value="Seven-hairpin glycosidases"/>
    <property type="match status" value="1"/>
</dbReference>
<organism evidence="14 15">
    <name type="scientific">Gymnopus androsaceus JB14</name>
    <dbReference type="NCBI Taxonomy" id="1447944"/>
    <lineage>
        <taxon>Eukaryota</taxon>
        <taxon>Fungi</taxon>
        <taxon>Dikarya</taxon>
        <taxon>Basidiomycota</taxon>
        <taxon>Agaricomycotina</taxon>
        <taxon>Agaricomycetes</taxon>
        <taxon>Agaricomycetidae</taxon>
        <taxon>Agaricales</taxon>
        <taxon>Marasmiineae</taxon>
        <taxon>Omphalotaceae</taxon>
        <taxon>Gymnopus</taxon>
    </lineage>
</organism>
<sequence>MYRSHPLAASLRSIRHRPYSRCLLYGCLVLFSVYLLYNFTPSLFDPYSSDLAEVYVPADNTPAEIWAERAKSVKLAFLHGYHGYERYAQPHDEIYPMSNNYRDNFNGWGVTMYDSLDTMLLMGLEDEYNRAIPFIEKTEFSLPEDKYAPFFETVIRYLGGLLSAYALRKDELLLRRADELAEKLDYVFQTPSGFPLFGVNPNGNVVGPEIGILAEMASLQLEYTTLAKFTGKKRWWDRANTVMQALEKANLHKTGGMFPYAHLSVGAQADSTHEYLLKQYLLTAKTDKASLIMYLRATTHIITNLLFLSPKRHLLYVTDTVLSTEEHRARPSHIFEHLSCFLPGLLALGAHTLPLDDLASLGINLEDLGNESIFGYAGKGYKLLAGYNLKTLHMWAAEGLAQTCWLSYADMPTGLGPDEMLVYAQGDTRWGETLDGFKDGGGYPWMDAITKWKGSGARGAPPGVGDKTPVIYTETERLRGSGRARDYTIKKPGYLLRPETLESLYLLWRITGNSKWRDRGWKIFESIERHTKTSTGYASLKSVEVLPAVKDDDMPSYFLAETLKYLYLMFIDRDPIPLDQWVFNTEAHPLPIFEWTQAEKDAFHIY</sequence>
<keyword evidence="6 10" id="KW-0106">Calcium</keyword>
<dbReference type="InterPro" id="IPR012341">
    <property type="entry name" value="6hp_glycosidase-like_sf"/>
</dbReference>
<comment type="catalytic activity">
    <reaction evidence="8">
        <text>N(4)-(alpha-D-Man-(1-&gt;2)-alpha-D-Man-(1-&gt;2)-alpha-D-Man-(1-&gt;3)-[alpha-D-Man-(1-&gt;3)-[alpha-D-Man-(1-&gt;2)-alpha-D-Man-(1-&gt;6)]-alpha-D-Man-(1-&gt;6)]-beta-D-Man-(1-&gt;4)-beta-D-GlcNAc-(1-&gt;4)-beta-D-GlcNAc)-L-asparaginyl-[protein] (N-glucan mannose isomer 8A1,2,3B1,3) + 3 H2O = N(4)-(alpha-D-Man-(1-&gt;3)-[alpha-D-Man-(1-&gt;3)-[alpha-D-Man-(1-&gt;6)]-alpha-D-Man-(1-&gt;6)]-beta-D-Man-(1-&gt;4)-beta-D-GlcNAc-(1-&gt;4)-beta-D-GlcNAc)-L-asparaginyl-[protein] (N-glucan mannose isomer 5A1,2) + 3 beta-D-mannose</text>
        <dbReference type="Rhea" id="RHEA:56028"/>
        <dbReference type="Rhea" id="RHEA-COMP:14358"/>
        <dbReference type="Rhea" id="RHEA-COMP:14367"/>
        <dbReference type="ChEBI" id="CHEBI:15377"/>
        <dbReference type="ChEBI" id="CHEBI:28563"/>
        <dbReference type="ChEBI" id="CHEBI:59087"/>
        <dbReference type="ChEBI" id="CHEBI:60628"/>
        <dbReference type="EC" id="3.2.1.113"/>
    </reaction>
</comment>
<evidence type="ECO:0000256" key="7">
    <source>
        <dbReference type="ARBA" id="ARBA00023157"/>
    </source>
</evidence>
<dbReference type="PRINTS" id="PR00747">
    <property type="entry name" value="GLYHDRLASE47"/>
</dbReference>
<evidence type="ECO:0000256" key="1">
    <source>
        <dbReference type="ARBA" id="ARBA00001913"/>
    </source>
</evidence>
<dbReference type="GO" id="GO:0005509">
    <property type="term" value="F:calcium ion binding"/>
    <property type="evidence" value="ECO:0007669"/>
    <property type="project" value="InterPro"/>
</dbReference>
<evidence type="ECO:0000256" key="6">
    <source>
        <dbReference type="ARBA" id="ARBA00022837"/>
    </source>
</evidence>
<evidence type="ECO:0000256" key="13">
    <source>
        <dbReference type="SAM" id="Phobius"/>
    </source>
</evidence>
<keyword evidence="13" id="KW-0472">Membrane</keyword>
<comment type="catalytic activity">
    <reaction evidence="9">
        <text>N(4)-(alpha-D-Man-(1-&gt;2)-alpha-D-Man-(1-&gt;2)-alpha-D-Man-(1-&gt;3)-[alpha-D-Man-(1-&gt;2)-alpha-D-Man-(1-&gt;3)-[alpha-D-Man-(1-&gt;2)-alpha-D-Man-(1-&gt;6)]-alpha-D-Man-(1-&gt;6)]-beta-D-Man-(1-&gt;4)-beta-D-GlcNAc-(1-&gt;4)-beta-D-GlcNAc)-L-asparaginyl-[protein] (N-glucan mannose isomer 9A1,2,3B1,2,3) + 4 H2O = N(4)-(alpha-D-Man-(1-&gt;3)-[alpha-D-Man-(1-&gt;3)-[alpha-D-Man-(1-&gt;6)]-alpha-D-Man-(1-&gt;6)]-beta-D-Man-(1-&gt;4)-beta-D-GlcNAc-(1-&gt;4)-beta-D-GlcNAc)-L-asparaginyl-[protein] (N-glucan mannose isomer 5A1,2) + 4 beta-D-mannose</text>
        <dbReference type="Rhea" id="RHEA:56008"/>
        <dbReference type="Rhea" id="RHEA-COMP:14356"/>
        <dbReference type="Rhea" id="RHEA-COMP:14367"/>
        <dbReference type="ChEBI" id="CHEBI:15377"/>
        <dbReference type="ChEBI" id="CHEBI:28563"/>
        <dbReference type="ChEBI" id="CHEBI:59087"/>
        <dbReference type="ChEBI" id="CHEBI:139493"/>
        <dbReference type="EC" id="3.2.1.113"/>
    </reaction>
</comment>
<feature type="disulfide bond" evidence="11">
    <location>
        <begin position="340"/>
        <end position="404"/>
    </location>
</feature>
<feature type="transmembrane region" description="Helical" evidence="13">
    <location>
        <begin position="21"/>
        <end position="39"/>
    </location>
</feature>
<evidence type="ECO:0000256" key="5">
    <source>
        <dbReference type="ARBA" id="ARBA00022801"/>
    </source>
</evidence>
<dbReference type="PANTHER" id="PTHR11742">
    <property type="entry name" value="MANNOSYL-OLIGOSACCHARIDE ALPHA-1,2-MANNOSIDASE-RELATED"/>
    <property type="match status" value="1"/>
</dbReference>
<evidence type="ECO:0000256" key="9">
    <source>
        <dbReference type="ARBA" id="ARBA00048605"/>
    </source>
</evidence>
<keyword evidence="4 10" id="KW-0479">Metal-binding</keyword>
<dbReference type="Pfam" id="PF01532">
    <property type="entry name" value="Glyco_hydro_47"/>
    <property type="match status" value="1"/>
</dbReference>
<evidence type="ECO:0000256" key="4">
    <source>
        <dbReference type="ARBA" id="ARBA00022723"/>
    </source>
</evidence>
<accession>A0A6A4HPG6</accession>
<evidence type="ECO:0000256" key="11">
    <source>
        <dbReference type="PIRSR" id="PIRSR601382-3"/>
    </source>
</evidence>
<dbReference type="GO" id="GO:0036503">
    <property type="term" value="P:ERAD pathway"/>
    <property type="evidence" value="ECO:0007669"/>
    <property type="project" value="UniProtKB-ARBA"/>
</dbReference>
<dbReference type="Gene3D" id="1.50.10.10">
    <property type="match status" value="1"/>
</dbReference>
<dbReference type="EMBL" id="ML769463">
    <property type="protein sequence ID" value="KAE9399903.1"/>
    <property type="molecule type" value="Genomic_DNA"/>
</dbReference>
<keyword evidence="7 11" id="KW-1015">Disulfide bond</keyword>
<keyword evidence="12" id="KW-0326">Glycosidase</keyword>
<keyword evidence="15" id="KW-1185">Reference proteome</keyword>
<dbReference type="InterPro" id="IPR001382">
    <property type="entry name" value="Glyco_hydro_47"/>
</dbReference>
<dbReference type="GO" id="GO:0016020">
    <property type="term" value="C:membrane"/>
    <property type="evidence" value="ECO:0007669"/>
    <property type="project" value="InterPro"/>
</dbReference>
<evidence type="ECO:0000256" key="2">
    <source>
        <dbReference type="ARBA" id="ARBA00004922"/>
    </source>
</evidence>
<dbReference type="AlphaFoldDB" id="A0A6A4HPG6"/>
<evidence type="ECO:0000256" key="3">
    <source>
        <dbReference type="ARBA" id="ARBA00007658"/>
    </source>
</evidence>
<dbReference type="GO" id="GO:0005975">
    <property type="term" value="P:carbohydrate metabolic process"/>
    <property type="evidence" value="ECO:0007669"/>
    <property type="project" value="InterPro"/>
</dbReference>
<comment type="pathway">
    <text evidence="2">Protein modification; protein glycosylation.</text>
</comment>
<dbReference type="EC" id="3.2.1.-" evidence="12"/>
<dbReference type="PANTHER" id="PTHR11742:SF55">
    <property type="entry name" value="ENDOPLASMIC RETICULUM MANNOSYL-OLIGOSACCHARIDE 1,2-ALPHA-MANNOSIDASE"/>
    <property type="match status" value="1"/>
</dbReference>
<evidence type="ECO:0000313" key="15">
    <source>
        <dbReference type="Proteomes" id="UP000799118"/>
    </source>
</evidence>
<evidence type="ECO:0000313" key="14">
    <source>
        <dbReference type="EMBL" id="KAE9399903.1"/>
    </source>
</evidence>
<dbReference type="OrthoDB" id="8118055at2759"/>
<comment type="similarity">
    <text evidence="3 12">Belongs to the glycosyl hydrolase 47 family.</text>
</comment>
<evidence type="ECO:0000256" key="8">
    <source>
        <dbReference type="ARBA" id="ARBA00047669"/>
    </source>
</evidence>